<sequence>MKKITFLFVLSLSITAFSQCPFNNTFYINLTPASEGGTASDACVFGGDLVTSNVVFGETYVVSLCNNTGFEDSQLTLYDSTGTMVLGYSDDFCGVYSEITWVANYTGILNIIVDEFPCLTGNACMNLDVTWQNNLSNESFSSSSISIYPNPVNDVVNFNNLKNEKYNVSLYDINGRLLIYKEINENFDILDVSSLNSGVYQLEIINGEEKTNKKLIKN</sequence>
<evidence type="ECO:0000259" key="3">
    <source>
        <dbReference type="Pfam" id="PF18962"/>
    </source>
</evidence>
<reference evidence="5" key="1">
    <citation type="submission" date="2016-10" db="EMBL/GenBank/DDBJ databases">
        <authorList>
            <person name="Varghese N."/>
            <person name="Submissions S."/>
        </authorList>
    </citation>
    <scope>NUCLEOTIDE SEQUENCE [LARGE SCALE GENOMIC DNA]</scope>
    <source>
        <strain evidence="5">DSM 21789</strain>
    </source>
</reference>
<dbReference type="NCBIfam" id="TIGR04183">
    <property type="entry name" value="Por_Secre_tail"/>
    <property type="match status" value="1"/>
</dbReference>
<keyword evidence="1 2" id="KW-0732">Signal</keyword>
<dbReference type="InterPro" id="IPR026444">
    <property type="entry name" value="Secre_tail"/>
</dbReference>
<evidence type="ECO:0000313" key="5">
    <source>
        <dbReference type="Proteomes" id="UP000199604"/>
    </source>
</evidence>
<protein>
    <submittedName>
        <fullName evidence="4">Por secretion system C-terminal sorting domain-containing protein</fullName>
    </submittedName>
</protein>
<dbReference type="AlphaFoldDB" id="A0A1I0YHN2"/>
<feature type="chain" id="PRO_5011727014" evidence="2">
    <location>
        <begin position="19"/>
        <end position="218"/>
    </location>
</feature>
<name>A0A1I0YHN2_9FLAO</name>
<accession>A0A1I0YHN2</accession>
<feature type="signal peptide" evidence="2">
    <location>
        <begin position="1"/>
        <end position="18"/>
    </location>
</feature>
<dbReference type="Proteomes" id="UP000199604">
    <property type="component" value="Unassembled WGS sequence"/>
</dbReference>
<evidence type="ECO:0000313" key="4">
    <source>
        <dbReference type="EMBL" id="SFB12256.1"/>
    </source>
</evidence>
<dbReference type="Pfam" id="PF18962">
    <property type="entry name" value="Por_Secre_tail"/>
    <property type="match status" value="1"/>
</dbReference>
<keyword evidence="5" id="KW-1185">Reference proteome</keyword>
<feature type="domain" description="Secretion system C-terminal sorting" evidence="3">
    <location>
        <begin position="147"/>
        <end position="216"/>
    </location>
</feature>
<gene>
    <name evidence="4" type="ORF">SAMN05660845_1741</name>
</gene>
<organism evidence="4 5">
    <name type="scientific">Flavobacterium swingsii</name>
    <dbReference type="NCBI Taxonomy" id="498292"/>
    <lineage>
        <taxon>Bacteria</taxon>
        <taxon>Pseudomonadati</taxon>
        <taxon>Bacteroidota</taxon>
        <taxon>Flavobacteriia</taxon>
        <taxon>Flavobacteriales</taxon>
        <taxon>Flavobacteriaceae</taxon>
        <taxon>Flavobacterium</taxon>
    </lineage>
</organism>
<dbReference type="RefSeq" id="WP_091476207.1">
    <property type="nucleotide sequence ID" value="NZ_FOJT01000004.1"/>
</dbReference>
<dbReference type="EMBL" id="FOJT01000004">
    <property type="protein sequence ID" value="SFB12256.1"/>
    <property type="molecule type" value="Genomic_DNA"/>
</dbReference>
<dbReference type="STRING" id="498292.SAMN05660845_1741"/>
<evidence type="ECO:0000256" key="1">
    <source>
        <dbReference type="ARBA" id="ARBA00022729"/>
    </source>
</evidence>
<proteinExistence type="predicted"/>
<evidence type="ECO:0000256" key="2">
    <source>
        <dbReference type="SAM" id="SignalP"/>
    </source>
</evidence>
<dbReference type="OrthoDB" id="610388at2"/>